<organism evidence="3">
    <name type="scientific">Micromonas pusilla</name>
    <name type="common">Picoplanktonic green alga</name>
    <name type="synonym">Chromulina pusilla</name>
    <dbReference type="NCBI Taxonomy" id="38833"/>
    <lineage>
        <taxon>Eukaryota</taxon>
        <taxon>Viridiplantae</taxon>
        <taxon>Chlorophyta</taxon>
        <taxon>Mamiellophyceae</taxon>
        <taxon>Mamiellales</taxon>
        <taxon>Mamiellaceae</taxon>
        <taxon>Micromonas</taxon>
    </lineage>
</organism>
<dbReference type="InterPro" id="IPR053135">
    <property type="entry name" value="AKR2_Oxidoreductase"/>
</dbReference>
<gene>
    <name evidence="3" type="ORF">MPUS1402_LOCUS2855</name>
</gene>
<dbReference type="EMBL" id="HBDY01003806">
    <property type="protein sequence ID" value="CAD8231617.1"/>
    <property type="molecule type" value="Transcribed_RNA"/>
</dbReference>
<dbReference type="Pfam" id="PF00248">
    <property type="entry name" value="Aldo_ket_red"/>
    <property type="match status" value="1"/>
</dbReference>
<feature type="region of interest" description="Disordered" evidence="1">
    <location>
        <begin position="1"/>
        <end position="29"/>
    </location>
</feature>
<protein>
    <recommendedName>
        <fullName evidence="2">NADP-dependent oxidoreductase domain-containing protein</fullName>
    </recommendedName>
</protein>
<feature type="domain" description="NADP-dependent oxidoreductase" evidence="2">
    <location>
        <begin position="99"/>
        <end position="373"/>
    </location>
</feature>
<sequence>MHAPSAALRGRATPSTKPPQVSARAAAATSRPLAVAPRAAASAKAPSAPSSPWPCSKFLDVGVSTPPLGLGLAALGRPGYINLGHGADITSAKSVDDMRARAFEVLDAAYASGVRYFDAAASYGEAEEFLGRWLASRGVSPADVVIGSKWGYTYTADWRVELSAGEPHEVKEHSAENLRAQFATSRDLLAPHLRCYQIHSATSDSGVLRNDDVLNELRAMKRDGGMKIGLTVTGAEQGDVIREAMTVKMNGGGDGEDSELLFDVVQATWNVMEQSAGDALTDARRAGMHVIVKEALANGRLTTRNDALAAQKTLAALQVLAREFGNEGPGEFDSFVYKPDAAAIAIAMHQGFDAMVLSGASTTEQMRSNAGAITLLRRFRDGGARAEERIAEVLAVGRADPEAYWSQRSKLAWN</sequence>
<evidence type="ECO:0000259" key="2">
    <source>
        <dbReference type="Pfam" id="PF00248"/>
    </source>
</evidence>
<dbReference type="SUPFAM" id="SSF51430">
    <property type="entry name" value="NAD(P)-linked oxidoreductase"/>
    <property type="match status" value="1"/>
</dbReference>
<dbReference type="InterPro" id="IPR023210">
    <property type="entry name" value="NADP_OxRdtase_dom"/>
</dbReference>
<proteinExistence type="predicted"/>
<accession>A0A7R9XWX3</accession>
<name>A0A7R9XWX3_MICPS</name>
<dbReference type="Gene3D" id="3.20.20.100">
    <property type="entry name" value="NADP-dependent oxidoreductase domain"/>
    <property type="match status" value="1"/>
</dbReference>
<dbReference type="PANTHER" id="PTHR43312">
    <property type="entry name" value="D-THREO-ALDOSE 1-DEHYDROGENASE"/>
    <property type="match status" value="1"/>
</dbReference>
<dbReference type="CDD" id="cd19098">
    <property type="entry name" value="AKR_unchar"/>
    <property type="match status" value="1"/>
</dbReference>
<dbReference type="PANTHER" id="PTHR43312:SF1">
    <property type="entry name" value="NADP-DEPENDENT OXIDOREDUCTASE DOMAIN-CONTAINING PROTEIN"/>
    <property type="match status" value="1"/>
</dbReference>
<dbReference type="AlphaFoldDB" id="A0A7R9XWX3"/>
<dbReference type="InterPro" id="IPR036812">
    <property type="entry name" value="NAD(P)_OxRdtase_dom_sf"/>
</dbReference>
<evidence type="ECO:0000313" key="3">
    <source>
        <dbReference type="EMBL" id="CAD8231617.1"/>
    </source>
</evidence>
<reference evidence="3" key="1">
    <citation type="submission" date="2021-01" db="EMBL/GenBank/DDBJ databases">
        <authorList>
            <person name="Corre E."/>
            <person name="Pelletier E."/>
            <person name="Niang G."/>
            <person name="Scheremetjew M."/>
            <person name="Finn R."/>
            <person name="Kale V."/>
            <person name="Holt S."/>
            <person name="Cochrane G."/>
            <person name="Meng A."/>
            <person name="Brown T."/>
            <person name="Cohen L."/>
        </authorList>
    </citation>
    <scope>NUCLEOTIDE SEQUENCE</scope>
    <source>
        <strain evidence="3">RCC1614</strain>
    </source>
</reference>
<evidence type="ECO:0000256" key="1">
    <source>
        <dbReference type="SAM" id="MobiDB-lite"/>
    </source>
</evidence>